<dbReference type="EMBL" id="PIUK01000034">
    <property type="protein sequence ID" value="MBY6275665.1"/>
    <property type="molecule type" value="Genomic_DNA"/>
</dbReference>
<dbReference type="Proteomes" id="UP000732377">
    <property type="component" value="Unassembled WGS sequence"/>
</dbReference>
<proteinExistence type="inferred from homology"/>
<dbReference type="Gene3D" id="1.10.287.950">
    <property type="entry name" value="Methyl-accepting chemotaxis protein"/>
    <property type="match status" value="1"/>
</dbReference>
<dbReference type="PRINTS" id="PR00260">
    <property type="entry name" value="CHEMTRNSDUCR"/>
</dbReference>
<evidence type="ECO:0000313" key="8">
    <source>
        <dbReference type="Proteomes" id="UP000732377"/>
    </source>
</evidence>
<reference evidence="7" key="1">
    <citation type="submission" date="2017-11" db="EMBL/GenBank/DDBJ databases">
        <title>Three new genomes from thermophilic consortium.</title>
        <authorList>
            <person name="Quaggio R."/>
            <person name="Amgarten D."/>
            <person name="Setubal J.C."/>
        </authorList>
    </citation>
    <scope>NUCLEOTIDE SEQUENCE</scope>
    <source>
        <strain evidence="7">ZCTH01-B2</strain>
    </source>
</reference>
<dbReference type="CDD" id="cd06225">
    <property type="entry name" value="HAMP"/>
    <property type="match status" value="1"/>
</dbReference>
<dbReference type="RefSeq" id="WP_273378584.1">
    <property type="nucleotide sequence ID" value="NZ_PIUK01000034.1"/>
</dbReference>
<dbReference type="PANTHER" id="PTHR32089:SF112">
    <property type="entry name" value="LYSOZYME-LIKE PROTEIN-RELATED"/>
    <property type="match status" value="1"/>
</dbReference>
<dbReference type="GO" id="GO:0016020">
    <property type="term" value="C:membrane"/>
    <property type="evidence" value="ECO:0007669"/>
    <property type="project" value="InterPro"/>
</dbReference>
<dbReference type="InterPro" id="IPR004089">
    <property type="entry name" value="MCPsignal_dom"/>
</dbReference>
<gene>
    <name evidence="7" type="ORF">CWE10_05485</name>
</gene>
<protein>
    <recommendedName>
        <fullName evidence="9">Methyl-accepting chemotaxis protein</fullName>
    </recommendedName>
</protein>
<evidence type="ECO:0000256" key="1">
    <source>
        <dbReference type="ARBA" id="ARBA00023224"/>
    </source>
</evidence>
<feature type="chain" id="PRO_5039542563" description="Methyl-accepting chemotaxis protein" evidence="4">
    <location>
        <begin position="27"/>
        <end position="632"/>
    </location>
</feature>
<keyword evidence="1 3" id="KW-0807">Transducer</keyword>
<dbReference type="SMART" id="SM00283">
    <property type="entry name" value="MA"/>
    <property type="match status" value="1"/>
</dbReference>
<dbReference type="InterPro" id="IPR003660">
    <property type="entry name" value="HAMP_dom"/>
</dbReference>
<dbReference type="Pfam" id="PF00672">
    <property type="entry name" value="HAMP"/>
    <property type="match status" value="1"/>
</dbReference>
<evidence type="ECO:0000259" key="6">
    <source>
        <dbReference type="PROSITE" id="PS50885"/>
    </source>
</evidence>
<evidence type="ECO:0008006" key="9">
    <source>
        <dbReference type="Google" id="ProtNLM"/>
    </source>
</evidence>
<comment type="similarity">
    <text evidence="2">Belongs to the methyl-accepting chemotaxis (MCP) protein family.</text>
</comment>
<name>A0A953ICF8_SYMTR</name>
<sequence>MRWTVRRRLFALSVVLIALAGLVAGAANWGLQTVQAANAEKEAALARMLNAQEVDRALAEMAYAASAYTATAEANYRDRYRALEAEVTQGIQGLLDAAEDDRESQLVAEVQRRYAEFSAFVGRVVSRDSFNEAQIRVMSRSLQSERNKIIEALNELHTHLQQRVDETALAAEQAVGFTRLVTIGTTGAAVLIGLTIAFLVARTIVFPVVALARAAQRMAAGHLTQDVTAALAGLKGRDELAEMARSFHQMVNYLRGLVVGMQGTVQAGLEVSGDLAATADQAALSAQDAARAVAIVAEGTSQQAASAQEMNRMIEELRQSVQQIAAGASRSSADLEEASTLLHRAAQDLTRMTEQTDQVARGAQQAAQMASEGSRAVDEMVQGMARIQQVVGESASRMDELARTSAQIGQITAVISEIADQTNLLALNAAIEAARAGEHGRGFAVVADEVRKLAERSAASAREISELIARIQARTDQVVESMTVASNEVQQSTELAARSGRRLEQILQTVTRAAEDVSHVAEAARSLQRQVDEAMKAFEGVAAVTAENTAATEEMAEGTARVLSSIGAIVDAAQQNAAAAEQVSAAIEELTAVADGVAGHAQNLNQIALWLKEQVSNFQVGEGEGEHGNASS</sequence>
<accession>A0A953ICF8</accession>
<dbReference type="GO" id="GO:0004888">
    <property type="term" value="F:transmembrane signaling receptor activity"/>
    <property type="evidence" value="ECO:0007669"/>
    <property type="project" value="InterPro"/>
</dbReference>
<dbReference type="CDD" id="cd11386">
    <property type="entry name" value="MCP_signal"/>
    <property type="match status" value="1"/>
</dbReference>
<evidence type="ECO:0000256" key="3">
    <source>
        <dbReference type="PROSITE-ProRule" id="PRU00284"/>
    </source>
</evidence>
<evidence type="ECO:0000256" key="4">
    <source>
        <dbReference type="SAM" id="SignalP"/>
    </source>
</evidence>
<comment type="caution">
    <text evidence="7">The sequence shown here is derived from an EMBL/GenBank/DDBJ whole genome shotgun (WGS) entry which is preliminary data.</text>
</comment>
<evidence type="ECO:0000256" key="2">
    <source>
        <dbReference type="ARBA" id="ARBA00029447"/>
    </source>
</evidence>
<feature type="signal peptide" evidence="4">
    <location>
        <begin position="1"/>
        <end position="26"/>
    </location>
</feature>
<dbReference type="GO" id="GO:0006935">
    <property type="term" value="P:chemotaxis"/>
    <property type="evidence" value="ECO:0007669"/>
    <property type="project" value="InterPro"/>
</dbReference>
<dbReference type="Gene3D" id="6.10.340.10">
    <property type="match status" value="1"/>
</dbReference>
<dbReference type="SMART" id="SM00304">
    <property type="entry name" value="HAMP"/>
    <property type="match status" value="1"/>
</dbReference>
<dbReference type="PANTHER" id="PTHR32089">
    <property type="entry name" value="METHYL-ACCEPTING CHEMOTAXIS PROTEIN MCPB"/>
    <property type="match status" value="1"/>
</dbReference>
<dbReference type="InterPro" id="IPR004090">
    <property type="entry name" value="Chemotax_Me-accpt_rcpt"/>
</dbReference>
<dbReference type="SUPFAM" id="SSF58104">
    <property type="entry name" value="Methyl-accepting chemotaxis protein (MCP) signaling domain"/>
    <property type="match status" value="2"/>
</dbReference>
<dbReference type="GO" id="GO:0007165">
    <property type="term" value="P:signal transduction"/>
    <property type="evidence" value="ECO:0007669"/>
    <property type="project" value="UniProtKB-KW"/>
</dbReference>
<feature type="domain" description="Methyl-accepting transducer" evidence="5">
    <location>
        <begin position="306"/>
        <end position="542"/>
    </location>
</feature>
<feature type="domain" description="HAMP" evidence="6">
    <location>
        <begin position="202"/>
        <end position="259"/>
    </location>
</feature>
<dbReference type="AlphaFoldDB" id="A0A953ICF8"/>
<dbReference type="Pfam" id="PF00015">
    <property type="entry name" value="MCPsignal"/>
    <property type="match status" value="1"/>
</dbReference>
<dbReference type="PROSITE" id="PS50111">
    <property type="entry name" value="CHEMOTAXIS_TRANSDUC_2"/>
    <property type="match status" value="1"/>
</dbReference>
<evidence type="ECO:0000259" key="5">
    <source>
        <dbReference type="PROSITE" id="PS50111"/>
    </source>
</evidence>
<keyword evidence="4" id="KW-0732">Signal</keyword>
<dbReference type="PROSITE" id="PS50885">
    <property type="entry name" value="HAMP"/>
    <property type="match status" value="1"/>
</dbReference>
<evidence type="ECO:0000313" key="7">
    <source>
        <dbReference type="EMBL" id="MBY6275665.1"/>
    </source>
</evidence>
<organism evidence="7 8">
    <name type="scientific">Symbiobacterium thermophilum</name>
    <dbReference type="NCBI Taxonomy" id="2734"/>
    <lineage>
        <taxon>Bacteria</taxon>
        <taxon>Bacillati</taxon>
        <taxon>Bacillota</taxon>
        <taxon>Clostridia</taxon>
        <taxon>Eubacteriales</taxon>
        <taxon>Symbiobacteriaceae</taxon>
        <taxon>Symbiobacterium</taxon>
    </lineage>
</organism>